<dbReference type="Proteomes" id="UP000322873">
    <property type="component" value="Unassembled WGS sequence"/>
</dbReference>
<name>A0A5M9JVE2_MONFR</name>
<proteinExistence type="predicted"/>
<evidence type="ECO:0000313" key="1">
    <source>
        <dbReference type="EMBL" id="KAA8572089.1"/>
    </source>
</evidence>
<protein>
    <submittedName>
        <fullName evidence="1">Uncharacterized protein</fullName>
    </submittedName>
</protein>
<dbReference type="AlphaFoldDB" id="A0A5M9JVE2"/>
<evidence type="ECO:0000313" key="2">
    <source>
        <dbReference type="Proteomes" id="UP000322873"/>
    </source>
</evidence>
<organism evidence="1 2">
    <name type="scientific">Monilinia fructicola</name>
    <name type="common">Brown rot fungus</name>
    <name type="synonym">Ciboria fructicola</name>
    <dbReference type="NCBI Taxonomy" id="38448"/>
    <lineage>
        <taxon>Eukaryota</taxon>
        <taxon>Fungi</taxon>
        <taxon>Dikarya</taxon>
        <taxon>Ascomycota</taxon>
        <taxon>Pezizomycotina</taxon>
        <taxon>Leotiomycetes</taxon>
        <taxon>Helotiales</taxon>
        <taxon>Sclerotiniaceae</taxon>
        <taxon>Monilinia</taxon>
    </lineage>
</organism>
<gene>
    <name evidence="1" type="ORF">EYC84_002014</name>
</gene>
<accession>A0A5M9JVE2</accession>
<comment type="caution">
    <text evidence="1">The sequence shown here is derived from an EMBL/GenBank/DDBJ whole genome shotgun (WGS) entry which is preliminary data.</text>
</comment>
<keyword evidence="2" id="KW-1185">Reference proteome</keyword>
<sequence>MATNDAVCHSQRHSRKSLGKDPVISVIFDGDDALVTVMSGAFQALDVFNIVARVYGNGVDNEKFINILLNYGADVLFSTFSIVNGDWDVLFLILYDGEFLNSWSLIHECRAMLFFFFGRS</sequence>
<dbReference type="EMBL" id="VICG01000005">
    <property type="protein sequence ID" value="KAA8572089.1"/>
    <property type="molecule type" value="Genomic_DNA"/>
</dbReference>
<reference evidence="1 2" key="1">
    <citation type="submission" date="2019-06" db="EMBL/GenBank/DDBJ databases">
        <title>Genome Sequence of the Brown Rot Fungal Pathogen Monilinia fructicola.</title>
        <authorList>
            <person name="De Miccolis Angelini R.M."/>
            <person name="Landi L."/>
            <person name="Abate D."/>
            <person name="Pollastro S."/>
            <person name="Romanazzi G."/>
            <person name="Faretra F."/>
        </authorList>
    </citation>
    <scope>NUCLEOTIDE SEQUENCE [LARGE SCALE GENOMIC DNA]</scope>
    <source>
        <strain evidence="1 2">Mfrc123</strain>
    </source>
</reference>